<organism evidence="4 5">
    <name type="scientific">Paenactinomyces guangxiensis</name>
    <dbReference type="NCBI Taxonomy" id="1490290"/>
    <lineage>
        <taxon>Bacteria</taxon>
        <taxon>Bacillati</taxon>
        <taxon>Bacillota</taxon>
        <taxon>Bacilli</taxon>
        <taxon>Bacillales</taxon>
        <taxon>Thermoactinomycetaceae</taxon>
        <taxon>Paenactinomyces</taxon>
    </lineage>
</organism>
<evidence type="ECO:0000256" key="1">
    <source>
        <dbReference type="ARBA" id="ARBA00010944"/>
    </source>
</evidence>
<dbReference type="Proteomes" id="UP000535491">
    <property type="component" value="Unassembled WGS sequence"/>
</dbReference>
<keyword evidence="2" id="KW-0521">NADP</keyword>
<keyword evidence="5" id="KW-1185">Reference proteome</keyword>
<dbReference type="SUPFAM" id="SSF51735">
    <property type="entry name" value="NAD(P)-binding Rossmann-fold domains"/>
    <property type="match status" value="1"/>
</dbReference>
<protein>
    <recommendedName>
        <fullName evidence="2">dTDP-4-dehydrorhamnose reductase</fullName>
        <ecNumber evidence="2">1.1.1.133</ecNumber>
    </recommendedName>
</protein>
<name>A0A7W1WQZ9_9BACL</name>
<feature type="domain" description="RmlD-like substrate binding" evidence="3">
    <location>
        <begin position="13"/>
        <end position="290"/>
    </location>
</feature>
<dbReference type="EMBL" id="JACEIQ010000007">
    <property type="protein sequence ID" value="MBA4494469.1"/>
    <property type="molecule type" value="Genomic_DNA"/>
</dbReference>
<dbReference type="NCBIfam" id="TIGR01214">
    <property type="entry name" value="rmlD"/>
    <property type="match status" value="1"/>
</dbReference>
<keyword evidence="2 4" id="KW-0560">Oxidoreductase</keyword>
<dbReference type="InterPro" id="IPR005913">
    <property type="entry name" value="dTDP_dehydrorham_reduct"/>
</dbReference>
<dbReference type="CDD" id="cd05254">
    <property type="entry name" value="dTDP_HR_like_SDR_e"/>
    <property type="match status" value="1"/>
</dbReference>
<comment type="caution">
    <text evidence="4">The sequence shown here is derived from an EMBL/GenBank/DDBJ whole genome shotgun (WGS) entry which is preliminary data.</text>
</comment>
<dbReference type="Gene3D" id="3.40.50.720">
    <property type="entry name" value="NAD(P)-binding Rossmann-like Domain"/>
    <property type="match status" value="1"/>
</dbReference>
<comment type="similarity">
    <text evidence="1 2">Belongs to the dTDP-4-dehydrorhamnose reductase family.</text>
</comment>
<evidence type="ECO:0000256" key="2">
    <source>
        <dbReference type="RuleBase" id="RU364082"/>
    </source>
</evidence>
<dbReference type="EC" id="1.1.1.133" evidence="2"/>
<evidence type="ECO:0000313" key="5">
    <source>
        <dbReference type="Proteomes" id="UP000535491"/>
    </source>
</evidence>
<evidence type="ECO:0000313" key="4">
    <source>
        <dbReference type="EMBL" id="MBA4494469.1"/>
    </source>
</evidence>
<dbReference type="RefSeq" id="WP_181751707.1">
    <property type="nucleotide sequence ID" value="NZ_JACEIQ010000007.1"/>
</dbReference>
<dbReference type="GO" id="GO:0005829">
    <property type="term" value="C:cytosol"/>
    <property type="evidence" value="ECO:0007669"/>
    <property type="project" value="TreeGrafter"/>
</dbReference>
<proteinExistence type="inferred from homology"/>
<evidence type="ECO:0000259" key="3">
    <source>
        <dbReference type="Pfam" id="PF04321"/>
    </source>
</evidence>
<dbReference type="PANTHER" id="PTHR10491">
    <property type="entry name" value="DTDP-4-DEHYDRORHAMNOSE REDUCTASE"/>
    <property type="match status" value="1"/>
</dbReference>
<sequence length="297" mass="33658">MNKAGLKEGEKLNIVVTGAGGQLGHDVIQCFQREKGVSITGFTRLEWDVTDSIHTTRMLDQFRPDVVIHCASFTRVDESESNPGLAYQVNVDASRQLAQECGRRNIRLVYISTDYVFDGKNQEGYTEYDFPNPINQYGRTKRLGETWVQKYCPHHLILRTSWLYGAHGHNFVQTILRKAKQKETLSVVTDQVGSPTYTGHLAKQMKVLLQTDAKGIFHTANTGSCSWYQFAKTILDFARINVPIQAILSSQLNRKARRPASSILLSARMMAEGYQLMPHWKEGLREFFAQGREGKKA</sequence>
<dbReference type="Pfam" id="PF04321">
    <property type="entry name" value="RmlD_sub_bind"/>
    <property type="match status" value="1"/>
</dbReference>
<dbReference type="GO" id="GO:0008831">
    <property type="term" value="F:dTDP-4-dehydrorhamnose reductase activity"/>
    <property type="evidence" value="ECO:0007669"/>
    <property type="project" value="UniProtKB-EC"/>
</dbReference>
<accession>A0A7W1WQZ9</accession>
<dbReference type="AlphaFoldDB" id="A0A7W1WQZ9"/>
<comment type="function">
    <text evidence="2">Catalyzes the reduction of dTDP-6-deoxy-L-lyxo-4-hexulose to yield dTDP-L-rhamnose.</text>
</comment>
<dbReference type="Gene3D" id="3.90.25.10">
    <property type="entry name" value="UDP-galactose 4-epimerase, domain 1"/>
    <property type="match status" value="1"/>
</dbReference>
<dbReference type="InterPro" id="IPR029903">
    <property type="entry name" value="RmlD-like-bd"/>
</dbReference>
<dbReference type="UniPathway" id="UPA00124"/>
<dbReference type="PANTHER" id="PTHR10491:SF4">
    <property type="entry name" value="METHIONINE ADENOSYLTRANSFERASE 2 SUBUNIT BETA"/>
    <property type="match status" value="1"/>
</dbReference>
<dbReference type="InterPro" id="IPR036291">
    <property type="entry name" value="NAD(P)-bd_dom_sf"/>
</dbReference>
<gene>
    <name evidence="4" type="primary">rfbD</name>
    <name evidence="4" type="ORF">H1191_09135</name>
</gene>
<dbReference type="GO" id="GO:0019305">
    <property type="term" value="P:dTDP-rhamnose biosynthetic process"/>
    <property type="evidence" value="ECO:0007669"/>
    <property type="project" value="UniProtKB-UniPathway"/>
</dbReference>
<comment type="pathway">
    <text evidence="2">Carbohydrate biosynthesis; dTDP-L-rhamnose biosynthesis.</text>
</comment>
<reference evidence="4 5" key="1">
    <citation type="submission" date="2020-07" db="EMBL/GenBank/DDBJ databases">
        <authorList>
            <person name="Feng H."/>
        </authorList>
    </citation>
    <scope>NUCLEOTIDE SEQUENCE [LARGE SCALE GENOMIC DNA]</scope>
    <source>
        <strain evidence="5">s-10</strain>
    </source>
</reference>